<evidence type="ECO:0000256" key="4">
    <source>
        <dbReference type="ARBA" id="ARBA00022989"/>
    </source>
</evidence>
<evidence type="ECO:0000256" key="7">
    <source>
        <dbReference type="SAM" id="Phobius"/>
    </source>
</evidence>
<feature type="transmembrane region" description="Helical" evidence="7">
    <location>
        <begin position="147"/>
        <end position="166"/>
    </location>
</feature>
<evidence type="ECO:0000313" key="9">
    <source>
        <dbReference type="Proteomes" id="UP000070444"/>
    </source>
</evidence>
<keyword evidence="6" id="KW-0813">Transport</keyword>
<keyword evidence="3 6" id="KW-0812">Transmembrane</keyword>
<reference evidence="8 9" key="1">
    <citation type="journal article" date="2015" name="Genome Biol. Evol.">
        <title>Phylogenomic analyses indicate that early fungi evolved digesting cell walls of algal ancestors of land plants.</title>
        <authorList>
            <person name="Chang Y."/>
            <person name="Wang S."/>
            <person name="Sekimoto S."/>
            <person name="Aerts A.L."/>
            <person name="Choi C."/>
            <person name="Clum A."/>
            <person name="LaButti K.M."/>
            <person name="Lindquist E.A."/>
            <person name="Yee Ngan C."/>
            <person name="Ohm R.A."/>
            <person name="Salamov A.A."/>
            <person name="Grigoriev I.V."/>
            <person name="Spatafora J.W."/>
            <person name="Berbee M.L."/>
        </authorList>
    </citation>
    <scope>NUCLEOTIDE SEQUENCE [LARGE SCALE GENOMIC DNA]</scope>
    <source>
        <strain evidence="8 9">NRRL 28638</strain>
    </source>
</reference>
<keyword evidence="9" id="KW-1185">Reference proteome</keyword>
<comment type="subcellular location">
    <subcellularLocation>
        <location evidence="1 6">Membrane</location>
        <topology evidence="1 6">Multi-pass membrane protein</topology>
    </subcellularLocation>
</comment>
<keyword evidence="4 7" id="KW-1133">Transmembrane helix</keyword>
<evidence type="ECO:0000256" key="6">
    <source>
        <dbReference type="RuleBase" id="RU003755"/>
    </source>
</evidence>
<feature type="transmembrane region" description="Helical" evidence="7">
    <location>
        <begin position="307"/>
        <end position="325"/>
    </location>
</feature>
<evidence type="ECO:0000256" key="3">
    <source>
        <dbReference type="ARBA" id="ARBA00022692"/>
    </source>
</evidence>
<dbReference type="Pfam" id="PF00854">
    <property type="entry name" value="PTR2"/>
    <property type="match status" value="2"/>
</dbReference>
<organism evidence="8 9">
    <name type="scientific">Conidiobolus coronatus (strain ATCC 28846 / CBS 209.66 / NRRL 28638)</name>
    <name type="common">Delacroixia coronata</name>
    <dbReference type="NCBI Taxonomy" id="796925"/>
    <lineage>
        <taxon>Eukaryota</taxon>
        <taxon>Fungi</taxon>
        <taxon>Fungi incertae sedis</taxon>
        <taxon>Zoopagomycota</taxon>
        <taxon>Entomophthoromycotina</taxon>
        <taxon>Entomophthoromycetes</taxon>
        <taxon>Entomophthorales</taxon>
        <taxon>Ancylistaceae</taxon>
        <taxon>Conidiobolus</taxon>
    </lineage>
</organism>
<dbReference type="GO" id="GO:0016020">
    <property type="term" value="C:membrane"/>
    <property type="evidence" value="ECO:0007669"/>
    <property type="project" value="UniProtKB-SubCell"/>
</dbReference>
<evidence type="ECO:0000313" key="8">
    <source>
        <dbReference type="EMBL" id="KXN72034.1"/>
    </source>
</evidence>
<dbReference type="SUPFAM" id="SSF103473">
    <property type="entry name" value="MFS general substrate transporter"/>
    <property type="match status" value="1"/>
</dbReference>
<dbReference type="AlphaFoldDB" id="A0A137PAP3"/>
<dbReference type="GO" id="GO:0022857">
    <property type="term" value="F:transmembrane transporter activity"/>
    <property type="evidence" value="ECO:0007669"/>
    <property type="project" value="InterPro"/>
</dbReference>
<sequence length="505" mass="56488">MSKFESGIDTSAIPGFNSMSERQQAHAIKEAELNRKLDEQITLNITNMPKAVYFIIPNELCERFCFYGINPLLNKYYQTAVGLSPDSAKAYAHLFKAFTYFFPLVGAGISDSYLGKYHTIVYFSLIYFVGNVLTSVLSINGLLGPKVPFAAAFVPLMLISIGSGGIKPCVSSHGGDQFLSQQRDLMEKFFQLFYISINVGSLVSAYLTPVLKNNISCFGADNCYFVAFGIPAIFFGIALVVFIAGYKFYRIVPPAREFLPWKALKTTFYAFSKRSSATKAQLDAVGGNWLNLANELVGSEFVEETRLLGNVFLIMLPLSGFWMLYDQGSTEWQNQYEIWTNGYLTGSKYLQNPLRLTLLKRMNIGYVICILAFVLANFIQYNVEAQYADALAVEGVAKKATGDVIKCEGCTKGLLTIFQWIILSLGEAFLSPTGVMFAYTQVGPQMKASSTSVWFLTHSIGNEIIFGLTFAMKGIGTFFWLIFVWLSVRFKYTPEYEDELKSEKK</sequence>
<dbReference type="InterPro" id="IPR000109">
    <property type="entry name" value="POT_fam"/>
</dbReference>
<proteinExistence type="inferred from homology"/>
<feature type="transmembrane region" description="Helical" evidence="7">
    <location>
        <begin position="120"/>
        <end position="140"/>
    </location>
</feature>
<feature type="transmembrane region" description="Helical" evidence="7">
    <location>
        <begin position="223"/>
        <end position="246"/>
    </location>
</feature>
<evidence type="ECO:0000256" key="1">
    <source>
        <dbReference type="ARBA" id="ARBA00004141"/>
    </source>
</evidence>
<dbReference type="InterPro" id="IPR018456">
    <property type="entry name" value="PTR2_symporter_CS"/>
</dbReference>
<dbReference type="OMA" id="LSECFCN"/>
<dbReference type="Gene3D" id="1.20.1250.20">
    <property type="entry name" value="MFS general substrate transporter like domains"/>
    <property type="match status" value="1"/>
</dbReference>
<dbReference type="PANTHER" id="PTHR11654">
    <property type="entry name" value="OLIGOPEPTIDE TRANSPORTER-RELATED"/>
    <property type="match status" value="1"/>
</dbReference>
<keyword evidence="5 7" id="KW-0472">Membrane</keyword>
<name>A0A137PAP3_CONC2</name>
<feature type="transmembrane region" description="Helical" evidence="7">
    <location>
        <begin position="189"/>
        <end position="211"/>
    </location>
</feature>
<dbReference type="PROSITE" id="PS01023">
    <property type="entry name" value="PTR2_2"/>
    <property type="match status" value="1"/>
</dbReference>
<dbReference type="InterPro" id="IPR036259">
    <property type="entry name" value="MFS_trans_sf"/>
</dbReference>
<protein>
    <submittedName>
        <fullName evidence="8">PTR2-domain-containing protein</fullName>
    </submittedName>
</protein>
<dbReference type="GO" id="GO:0006857">
    <property type="term" value="P:oligopeptide transport"/>
    <property type="evidence" value="ECO:0007669"/>
    <property type="project" value="InterPro"/>
</dbReference>
<feature type="transmembrane region" description="Helical" evidence="7">
    <location>
        <begin position="464"/>
        <end position="486"/>
    </location>
</feature>
<evidence type="ECO:0000256" key="5">
    <source>
        <dbReference type="ARBA" id="ARBA00023136"/>
    </source>
</evidence>
<dbReference type="Proteomes" id="UP000070444">
    <property type="component" value="Unassembled WGS sequence"/>
</dbReference>
<comment type="similarity">
    <text evidence="2 6">Belongs to the major facilitator superfamily. Proton-dependent oligopeptide transporter (POT/PTR) (TC 2.A.17) family.</text>
</comment>
<accession>A0A137PAP3</accession>
<feature type="transmembrane region" description="Helical" evidence="7">
    <location>
        <begin position="364"/>
        <end position="383"/>
    </location>
</feature>
<dbReference type="OrthoDB" id="8904098at2759"/>
<gene>
    <name evidence="8" type="ORF">CONCODRAFT_169260</name>
</gene>
<evidence type="ECO:0000256" key="2">
    <source>
        <dbReference type="ARBA" id="ARBA00005982"/>
    </source>
</evidence>
<dbReference type="EMBL" id="KQ964461">
    <property type="protein sequence ID" value="KXN72034.1"/>
    <property type="molecule type" value="Genomic_DNA"/>
</dbReference>